<dbReference type="AlphaFoldDB" id="D6GWI9"/>
<name>D6GWI9_PARA5</name>
<organism evidence="1 2">
    <name type="scientific">Candidatus Parvarchaeum acidophilus ARMAN-5</name>
    <dbReference type="NCBI Taxonomy" id="662762"/>
    <lineage>
        <taxon>Archaea</taxon>
        <taxon>Candidatus Parvarchaeota</taxon>
        <taxon>Candidatus Parvarchaeum</taxon>
    </lineage>
</organism>
<evidence type="ECO:0000313" key="2">
    <source>
        <dbReference type="Proteomes" id="UP000009376"/>
    </source>
</evidence>
<dbReference type="EMBL" id="GG745598">
    <property type="protein sequence ID" value="EFD92423.1"/>
    <property type="molecule type" value="Genomic_DNA"/>
</dbReference>
<gene>
    <name evidence="1" type="ORF">BJBARM5_0866</name>
</gene>
<dbReference type="Proteomes" id="UP000009376">
    <property type="component" value="Unassembled WGS sequence"/>
</dbReference>
<protein>
    <submittedName>
        <fullName evidence="1">Uncharacterized protein</fullName>
    </submittedName>
</protein>
<proteinExistence type="predicted"/>
<evidence type="ECO:0000313" key="1">
    <source>
        <dbReference type="EMBL" id="EFD92423.1"/>
    </source>
</evidence>
<reference evidence="2" key="1">
    <citation type="journal article" date="2010" name="Proc. Natl. Acad. Sci. U.S.A.">
        <title>Enigmatic, ultrasmall, uncultivated Archaea.</title>
        <authorList>
            <person name="Baker B.J."/>
            <person name="Comolli L.R."/>
            <person name="Dick G.J."/>
            <person name="Hauser L.J."/>
            <person name="Hyatt D."/>
            <person name="Dill B.D."/>
            <person name="Land M.L."/>
            <person name="Verberkmoes N.C."/>
            <person name="Hettich R.L."/>
            <person name="Banfield J.F."/>
        </authorList>
    </citation>
    <scope>NUCLEOTIDE SEQUENCE [LARGE SCALE GENOMIC DNA]</scope>
</reference>
<accession>D6GWI9</accession>
<sequence length="90" mass="10713">MTKNVNEVLHYPRLDTVLMVEEAIKNAKEYPSKRQLWLSLKKKVMYQTFNIVIDYLVESNKVVIDKEGKVIWIWDPEGVKKYMKEGVIIR</sequence>